<dbReference type="Gene3D" id="2.40.40.10">
    <property type="entry name" value="RlpA-like domain"/>
    <property type="match status" value="1"/>
</dbReference>
<evidence type="ECO:0000256" key="1">
    <source>
        <dbReference type="ARBA" id="ARBA00022729"/>
    </source>
</evidence>
<keyword evidence="1" id="KW-0732">Signal</keyword>
<dbReference type="CDD" id="cd14667">
    <property type="entry name" value="3D_containing_proteins"/>
    <property type="match status" value="1"/>
</dbReference>
<proteinExistence type="predicted"/>
<reference evidence="3 4" key="1">
    <citation type="submission" date="2024-08" db="EMBL/GenBank/DDBJ databases">
        <title>Whole-genome sequencing of halo(alkali)philic microorganisms from hypersaline lakes.</title>
        <authorList>
            <person name="Sorokin D.Y."/>
            <person name="Merkel A.Y."/>
            <person name="Messina E."/>
            <person name="Yakimov M."/>
        </authorList>
    </citation>
    <scope>NUCLEOTIDE SEQUENCE [LARGE SCALE GENOMIC DNA]</scope>
    <source>
        <strain evidence="3 4">AB-hyl4</strain>
    </source>
</reference>
<keyword evidence="4" id="KW-1185">Reference proteome</keyword>
<organism evidence="3 4">
    <name type="scientific">Natronomicrosphaera hydrolytica</name>
    <dbReference type="NCBI Taxonomy" id="3242702"/>
    <lineage>
        <taxon>Bacteria</taxon>
        <taxon>Pseudomonadati</taxon>
        <taxon>Planctomycetota</taxon>
        <taxon>Phycisphaerae</taxon>
        <taxon>Phycisphaerales</taxon>
        <taxon>Phycisphaeraceae</taxon>
        <taxon>Natronomicrosphaera</taxon>
    </lineage>
</organism>
<accession>A0ABV4U262</accession>
<dbReference type="Proteomes" id="UP001575105">
    <property type="component" value="Unassembled WGS sequence"/>
</dbReference>
<dbReference type="EMBL" id="JBGUBD010000002">
    <property type="protein sequence ID" value="MFA9477265.1"/>
    <property type="molecule type" value="Genomic_DNA"/>
</dbReference>
<protein>
    <submittedName>
        <fullName evidence="3">3D domain-containing protein</fullName>
    </submittedName>
</protein>
<name>A0ABV4U262_9BACT</name>
<dbReference type="InterPro" id="IPR010611">
    <property type="entry name" value="3D_dom"/>
</dbReference>
<dbReference type="Pfam" id="PF06725">
    <property type="entry name" value="3D"/>
    <property type="match status" value="1"/>
</dbReference>
<evidence type="ECO:0000313" key="3">
    <source>
        <dbReference type="EMBL" id="MFA9477265.1"/>
    </source>
</evidence>
<dbReference type="InterPro" id="IPR051933">
    <property type="entry name" value="Resuscitation_pf_RpfB"/>
</dbReference>
<sequence length="197" mass="21084">MPGIFLIGSVTVLGMSALAWGLWAAEDRVGSPGLMSIESRPIASANSASQQAATAVVPQLEIPALYEPQVEEKEEVAPSYDGPTFDGRPLRPAGKMDMTVTAYSPDEQSCGVWADGWTASGYSVWTNGMKLVAADISILPFGSIVSIPGYNNGEPVEVLDVGGAIKGNRLDVLYPTHERALQWGVQRLKITVWEYAD</sequence>
<evidence type="ECO:0000313" key="4">
    <source>
        <dbReference type="Proteomes" id="UP001575105"/>
    </source>
</evidence>
<feature type="domain" description="3D" evidence="2">
    <location>
        <begin position="132"/>
        <end position="193"/>
    </location>
</feature>
<dbReference type="SUPFAM" id="SSF50685">
    <property type="entry name" value="Barwin-like endoglucanases"/>
    <property type="match status" value="1"/>
</dbReference>
<dbReference type="InterPro" id="IPR036908">
    <property type="entry name" value="RlpA-like_sf"/>
</dbReference>
<evidence type="ECO:0000259" key="2">
    <source>
        <dbReference type="Pfam" id="PF06725"/>
    </source>
</evidence>
<gene>
    <name evidence="3" type="ORF">ACERK3_03040</name>
</gene>
<dbReference type="InterPro" id="IPR059180">
    <property type="entry name" value="3D_YorM"/>
</dbReference>
<dbReference type="RefSeq" id="WP_425344190.1">
    <property type="nucleotide sequence ID" value="NZ_JBGUBD010000002.1"/>
</dbReference>
<comment type="caution">
    <text evidence="3">The sequence shown here is derived from an EMBL/GenBank/DDBJ whole genome shotgun (WGS) entry which is preliminary data.</text>
</comment>
<dbReference type="PANTHER" id="PTHR39160">
    <property type="entry name" value="CELL WALL-BINDING PROTEIN YOCH"/>
    <property type="match status" value="1"/>
</dbReference>
<dbReference type="PANTHER" id="PTHR39160:SF4">
    <property type="entry name" value="RESUSCITATION-PROMOTING FACTOR RPFB"/>
    <property type="match status" value="1"/>
</dbReference>